<keyword evidence="2" id="KW-1185">Reference proteome</keyword>
<dbReference type="PANTHER" id="PTHR10559">
    <property type="entry name" value="TRANSCOBALAMIN-1/GASTRIC INTRINSIC FACTOR"/>
    <property type="match status" value="1"/>
</dbReference>
<protein>
    <recommendedName>
        <fullName evidence="3">DUF4430 domain-containing protein</fullName>
    </recommendedName>
</protein>
<sequence length="112" mass="13375">MRVQYTLYIGDEKDVVHTISLRVPENYTAFQIMQLAEIEDKKYKFDWKVMSEKMYVYKIANISNDPETGKFWLLYVRPNKEEKTLTHFAVGPDEVVLKDEQELIFWFKTASI</sequence>
<dbReference type="PANTHER" id="PTHR10559:SF18">
    <property type="entry name" value="TRANSCOBALAMIN II"/>
    <property type="match status" value="1"/>
</dbReference>
<reference evidence="1 2" key="1">
    <citation type="journal article" date="2019" name="Sci. Rep.">
        <title>Orb-weaving spider Araneus ventricosus genome elucidates the spidroin gene catalogue.</title>
        <authorList>
            <person name="Kono N."/>
            <person name="Nakamura H."/>
            <person name="Ohtoshi R."/>
            <person name="Moran D.A.P."/>
            <person name="Shinohara A."/>
            <person name="Yoshida Y."/>
            <person name="Fujiwara M."/>
            <person name="Mori M."/>
            <person name="Tomita M."/>
            <person name="Arakawa K."/>
        </authorList>
    </citation>
    <scope>NUCLEOTIDE SEQUENCE [LARGE SCALE GENOMIC DNA]</scope>
</reference>
<organism evidence="1 2">
    <name type="scientific">Araneus ventricosus</name>
    <name type="common">Orbweaver spider</name>
    <name type="synonym">Epeira ventricosa</name>
    <dbReference type="NCBI Taxonomy" id="182803"/>
    <lineage>
        <taxon>Eukaryota</taxon>
        <taxon>Metazoa</taxon>
        <taxon>Ecdysozoa</taxon>
        <taxon>Arthropoda</taxon>
        <taxon>Chelicerata</taxon>
        <taxon>Arachnida</taxon>
        <taxon>Araneae</taxon>
        <taxon>Araneomorphae</taxon>
        <taxon>Entelegynae</taxon>
        <taxon>Araneoidea</taxon>
        <taxon>Araneidae</taxon>
        <taxon>Araneus</taxon>
    </lineage>
</organism>
<evidence type="ECO:0000313" key="2">
    <source>
        <dbReference type="Proteomes" id="UP000499080"/>
    </source>
</evidence>
<evidence type="ECO:0000313" key="1">
    <source>
        <dbReference type="EMBL" id="GBN91331.1"/>
    </source>
</evidence>
<proteinExistence type="predicted"/>
<dbReference type="EMBL" id="BGPR01023834">
    <property type="protein sequence ID" value="GBN91331.1"/>
    <property type="molecule type" value="Genomic_DNA"/>
</dbReference>
<name>A0A4Y2STR3_ARAVE</name>
<dbReference type="Proteomes" id="UP000499080">
    <property type="component" value="Unassembled WGS sequence"/>
</dbReference>
<dbReference type="Gene3D" id="2.170.130.30">
    <property type="match status" value="1"/>
</dbReference>
<gene>
    <name evidence="1" type="ORF">AVEN_184764_1</name>
</gene>
<accession>A0A4Y2STR3</accession>
<dbReference type="InterPro" id="IPR051588">
    <property type="entry name" value="Cobalamin_Transport"/>
</dbReference>
<dbReference type="AlphaFoldDB" id="A0A4Y2STR3"/>
<evidence type="ECO:0008006" key="3">
    <source>
        <dbReference type="Google" id="ProtNLM"/>
    </source>
</evidence>
<dbReference type="GO" id="GO:0005615">
    <property type="term" value="C:extracellular space"/>
    <property type="evidence" value="ECO:0007669"/>
    <property type="project" value="TreeGrafter"/>
</dbReference>
<comment type="caution">
    <text evidence="1">The sequence shown here is derived from an EMBL/GenBank/DDBJ whole genome shotgun (WGS) entry which is preliminary data.</text>
</comment>
<dbReference type="GO" id="GO:0031419">
    <property type="term" value="F:cobalamin binding"/>
    <property type="evidence" value="ECO:0007669"/>
    <property type="project" value="TreeGrafter"/>
</dbReference>
<dbReference type="GO" id="GO:0015889">
    <property type="term" value="P:cobalamin transport"/>
    <property type="evidence" value="ECO:0007669"/>
    <property type="project" value="TreeGrafter"/>
</dbReference>
<dbReference type="OrthoDB" id="6481347at2759"/>